<dbReference type="RefSeq" id="WP_011591293.1">
    <property type="nucleotide sequence ID" value="NC_008262.1"/>
</dbReference>
<dbReference type="BioCyc" id="CPER289380:GI76-152-MONOMER"/>
<accession>Q0SWM6</accession>
<dbReference type="AlphaFoldDB" id="Q0SWM6"/>
<feature type="domain" description="Endonuclease GajA/Old nuclease/RecF-like AAA" evidence="1">
    <location>
        <begin position="1"/>
        <end position="350"/>
    </location>
</feature>
<dbReference type="InterPro" id="IPR041685">
    <property type="entry name" value="AAA_GajA/Old/RecF-like"/>
</dbReference>
<sequence>MKLSKLRIKNYKSFKDSGTIEIKGNIFALIGQNNAGKSAIMDAIQVFFPNCKKSANSENFHKFTKEDISIELWFSKVNSDYLENKLFQDKIKKQNEVIKKCIETEKYDKELKKLDEIREKELNKCILKYGIENEELYVKKIIPKESKAFYILKNNDKISEADLKKILPELKIIPAIRDPKNESTAGTNSYLKDLIQMLDEEAQTEIMMEDKKLTYKELNEVLSEETSKRSKELSSKITNYYSKAIGSSDFEVKVNSSVNISKGTNYSTELIDNTTNIKADILDCGTGYQSMVILALLETYVEIAHTNNNYILIIEEPEVYLHPRLQRKMIDTLLRVSEHNQVIFTTHSPITISKLNSLDVKLVEREYGEAKIKNSSVKEIIDELGVRADDFLHSKGIIFVEGKDDEIVIRELLKKLDKCIIDKINIIQAVGCSNFKWYANAEILINKNFDIPTLILRDSDVERPEKLKKDLVEDIINSFINTPQYARYNQDEKEEIKTKINDAIKVLSQHSLEYYFINPNLLVQFYECKVELENAIKCYNCKYNDKMQEGLSGKDIEGKVQNYYQPKRFLEGYPDKPSDIAKNLEPKFIEEWESYKESCNCEISELYGIDNFIKIRNVLKNNINDFNKSNDVFKEIINIYDIKYLEENGLKELIDILKEFIIKVKI</sequence>
<dbReference type="Pfam" id="PF20469">
    <property type="entry name" value="OLD-like_TOPRIM"/>
    <property type="match status" value="1"/>
</dbReference>
<protein>
    <submittedName>
        <fullName evidence="3">Uncharacterized protein</fullName>
    </submittedName>
</protein>
<proteinExistence type="predicted"/>
<dbReference type="KEGG" id="cpr:CPR_0137"/>
<organism evidence="3 4">
    <name type="scientific">Clostridium perfringens (strain SM101 / Type A)</name>
    <dbReference type="NCBI Taxonomy" id="289380"/>
    <lineage>
        <taxon>Bacteria</taxon>
        <taxon>Bacillati</taxon>
        <taxon>Bacillota</taxon>
        <taxon>Clostridia</taxon>
        <taxon>Eubacteriales</taxon>
        <taxon>Clostridiaceae</taxon>
        <taxon>Clostridium</taxon>
    </lineage>
</organism>
<gene>
    <name evidence="3" type="ordered locus">CPR_0137</name>
</gene>
<dbReference type="Gene3D" id="3.40.50.300">
    <property type="entry name" value="P-loop containing nucleotide triphosphate hydrolases"/>
    <property type="match status" value="1"/>
</dbReference>
<evidence type="ECO:0000313" key="4">
    <source>
        <dbReference type="Proteomes" id="UP000001824"/>
    </source>
</evidence>
<evidence type="ECO:0000259" key="2">
    <source>
        <dbReference type="Pfam" id="PF20469"/>
    </source>
</evidence>
<dbReference type="InterPro" id="IPR034139">
    <property type="entry name" value="TOPRIM_OLD"/>
</dbReference>
<dbReference type="EMBL" id="CP000312">
    <property type="protein sequence ID" value="ABG87633.2"/>
    <property type="molecule type" value="Genomic_DNA"/>
</dbReference>
<dbReference type="InterPro" id="IPR051396">
    <property type="entry name" value="Bact_Antivir_Def_Nuclease"/>
</dbReference>
<dbReference type="SUPFAM" id="SSF52540">
    <property type="entry name" value="P-loop containing nucleoside triphosphate hydrolases"/>
    <property type="match status" value="1"/>
</dbReference>
<evidence type="ECO:0000313" key="3">
    <source>
        <dbReference type="EMBL" id="ABG87633.2"/>
    </source>
</evidence>
<evidence type="ECO:0000259" key="1">
    <source>
        <dbReference type="Pfam" id="PF13175"/>
    </source>
</evidence>
<dbReference type="PANTHER" id="PTHR43581:SF4">
    <property type="entry name" value="ATP_GTP PHOSPHATASE"/>
    <property type="match status" value="1"/>
</dbReference>
<dbReference type="Proteomes" id="UP000001824">
    <property type="component" value="Chromosome"/>
</dbReference>
<dbReference type="InterPro" id="IPR027417">
    <property type="entry name" value="P-loop_NTPase"/>
</dbReference>
<dbReference type="PANTHER" id="PTHR43581">
    <property type="entry name" value="ATP/GTP PHOSPHATASE"/>
    <property type="match status" value="1"/>
</dbReference>
<dbReference type="Pfam" id="PF13175">
    <property type="entry name" value="AAA_15"/>
    <property type="match status" value="1"/>
</dbReference>
<feature type="domain" description="OLD protein-like TOPRIM" evidence="2">
    <location>
        <begin position="394"/>
        <end position="460"/>
    </location>
</feature>
<name>Q0SWM6_CLOPS</name>
<reference evidence="3 4" key="1">
    <citation type="journal article" date="2006" name="Genome Res.">
        <title>Skewed genomic variability in strains of the toxigenic bacterial pathogen, Clostridium perfringens.</title>
        <authorList>
            <person name="Myers G.S."/>
            <person name="Rasko D.A."/>
            <person name="Cheung J.K."/>
            <person name="Ravel J."/>
            <person name="Seshadri R."/>
            <person name="Deboy R.T."/>
            <person name="Ren Q."/>
            <person name="Varga J."/>
            <person name="Awad M.M."/>
            <person name="Brinkac L.M."/>
            <person name="Daugherty S.C."/>
            <person name="Haft D.H."/>
            <person name="Dodson R.J."/>
            <person name="Madupu R."/>
            <person name="Nelson W.C."/>
            <person name="Rosovitz M.J."/>
            <person name="Sullivan S.A."/>
            <person name="Khouri H."/>
            <person name="Dimitrov G.I."/>
            <person name="Watkins K.L."/>
            <person name="Mulligan S."/>
            <person name="Benton J."/>
            <person name="Radune D."/>
            <person name="Fisher D.J."/>
            <person name="Atkins H.S."/>
            <person name="Hiscox T."/>
            <person name="Jost B.H."/>
            <person name="Billington S.J."/>
            <person name="Songer J.G."/>
            <person name="McClane B.A."/>
            <person name="Titball R.W."/>
            <person name="Rood J.I."/>
            <person name="Melville S.B."/>
            <person name="Paulsen I.T."/>
        </authorList>
    </citation>
    <scope>NUCLEOTIDE SEQUENCE [LARGE SCALE GENOMIC DNA]</scope>
    <source>
        <strain evidence="4">SM101 / Type A</strain>
    </source>
</reference>